<feature type="domain" description="LamG-like jellyroll fold" evidence="5">
    <location>
        <begin position="1352"/>
        <end position="1480"/>
    </location>
</feature>
<dbReference type="CDD" id="cd00146">
    <property type="entry name" value="PKD"/>
    <property type="match status" value="1"/>
</dbReference>
<evidence type="ECO:0000256" key="3">
    <source>
        <dbReference type="SAM" id="MobiDB-lite"/>
    </source>
</evidence>
<dbReference type="Pfam" id="PF13385">
    <property type="entry name" value="Laminin_G_3"/>
    <property type="match status" value="2"/>
</dbReference>
<dbReference type="InterPro" id="IPR035986">
    <property type="entry name" value="PKD_dom_sf"/>
</dbReference>
<dbReference type="PANTHER" id="PTHR42535:SF2">
    <property type="entry name" value="CHROMOSOME UNDETERMINED SCAFFOLD_146, WHOLE GENOME SHOTGUN SEQUENCE"/>
    <property type="match status" value="1"/>
</dbReference>
<dbReference type="InterPro" id="IPR006558">
    <property type="entry name" value="LamG-like"/>
</dbReference>
<sequence length="2873" mass="314674">MLYRYLCRWHSSVLSFSIAKGKAQSFILTGWIFLLGMVMSLNALGQSCPDSLVLNSYVPTAKAKKIILETGFTVDQGQTFIGEVCTEYQLETPPLPLVTFGCGSALINSSIVPPQGVTYYLQSLENGTSILAPLPQIVTQSGTYYVRARNNQTLTWSQGASFVTLSIPLLPAVPVAPTISNITTTSALLTAPTTSGGITYYFQTDENGINTEHPSSWTVTKNGTYYLRAAQLLQPANTLKALYRFEESDGDQIIDLSGNNYHGTLTGNIDRSTAGRMGQSLRGQGSALVQARAEVPLSGFNPASFSVAFWIKPYSDQHLNPIAAGSGWGSFVFEVLPGGAVKTGTSEPSALTTASETVKIGKWQHFAFTFEPTSTTVGTGRLYKNGVLIFSKQNMAKPTAWTSFQMGWSTSENASPIPSLNGELDEVRIYEGKLADTEVNLLAAAEEFTPKPQLCWSNGASQAIVILQEPVLSDLNFVREHTVLISGLTTKEAVNNQPVESVAEQTTYLDGLGRPVQQVVKQGSPDKKDVITPTEYDAFGREPRKYLPVVLGATGGYQPDILKRGTPSDPTSTPQGDFYQTRKSDRNAFAETIFENSSLSRPIEQGAPGNEWKIGSGRTVQTRRRLNVSSDHILVWEYKFASGEAQSAPNRFYNEDELTVIEALNEHKNKIIEYKDKRGQTVAKSIQENTLTATQLASSNPDQFRQYVTTYYVYDDLGLLRFVLPPMAVETVALALDNSDNQYKIPYVRASSPRAAFTKSYCFAYRYDERSRMIEKSMPGAEPMYMVYNSLDQLILAQDGNQRKANQWSFTKYDALGRTILTGLYTHSSGATPEQMRVVVENWLAANPNRKLYEERDSTRFAIQHGYTTNAFPPLDAIVTCDGVQGNSSVSSPSTSAPSWVSSGFTPNLGYQTLVATPYSLNNGTSQAGTPLSVSFQVVNGMANQSPTVSVGSDQNLLLPTNAIVLRGSAYDPDGSIVTYAWSKVSGGNATLSGTATSTLSLTNLVVGSYVFRLTVTDNGGSQTSDDVAITVTAPFITPVFYRAIDLNGPSVTIDGRLFEASATATGVTASGSGDSSPQVALTPATDTARAKMIRTSLSANPGVNVTVPNGFYDVYLYQWENDYPDGLSFYIEGEMVLDYHQISTAGRWYRHGPFRTQVIDSSLTIATQGYGGFSGLEIYSISPNGISGNIPPVVSLSSPTADITLTANEYTPFKAHAIDMDGSVSKVEYYINNQLVAEATSAPYESWYAFDSTGVYHLVAKAYDNQGGIGTSVERVISIGNVTDVSQIDALAAYLPLSEGSGTVAFDYSGKENRGRLVGSPVWKNNGKIGGGLELTSGKYIQIDSLASQPGSFSISLWVNPYTMTGTSTLVSSVSGWGSFALDINADGSLKVGTTQATALTTPAGTIETGKWQHLIFTFSASWNNATGKLYKNGNLIATQTSIALSSVAWNGLRIGNSATNWSGMVDEVRVYTRPLSEVEVVSLSQVADMVSNTLPVVSLTAPADGTTLSAGSAITLSATASDAEGGVAYVEFYANETLLGSDATAPYSLSWNQIPQGSYHLSAKAYDYQGGVTTSSKSLVSVGNATPVFVRAINLNGSAGTLNSNSWQASSSTADFSYTGSTFSNQSVTLSPSVSDSYQASMLRSSVTGWEVGLNLSNLQTATYRVFLYVWENDSPETYSISIEGKTVLANYNSGNAGHWEKLGPFTVRVTDGTLNVDTYGGYANVSGIELYRLPEPTILPAASSSIARFALVNGDTGVEIAPLVAGDVVDLSTLPTQNINIKAVTNPDSVTRVDFELKRITSTGTEQVITGTDSIYSKPNQGYYFRNTDSPVLPGGGDGPISTIIGTEPLTVSYYDDYDFNRDYIADASYSQVFSDMQVYLSQHGKPTATKIKTLNKCPEEWLLSVTFYDNKGRIIQLQSQNQLQGKDLISTQYDFAGRTLKTQTIHRRNGADDIVANTRTLIDHIGRMKESYQNIDSKPEQQINAIIYSEIGEVITKKLGKNTDNTYLQKVDYSYNVRGWMTHINDAVLSEDGDLFGMELSYTTATNSTSNNAQYNGNISGQKWMSAYDKVQRSYSYEYDAMNRIVKADYRVSNTLAVIPTNPLENYSLSNMQYDRNGNILHLTRYGGTVFSSSGKATSFGMIDDLSYDYSANGGNQLVNVRDLTHTVAQTTPSVAGDFTDGNITTSQEYFYDENGNLTKELNKNITIEYNHLNLPVAIRFTNSSNWIENVYNALGIKLEKIVHTASDNKTTRYVVGLVYEENVLQFIPMVEGRVLPPQVSGKNEYVYEYHYMDHLGNLRLAFQKGETDQIQATLEDAAQATENLQFNIVPQTRQSDPDKVYSGQKAAKLTMQYPMGPMHIFRVQRGDKLSASVIGAFFDNASGSSNGLSLFLQSTGGNPAGQIREGNQNWPMLQVGVASGFIPNSNQTLPKAYLRMIFYDENQVVVADRTDYLEDDKNIFQTLQILTQTVHQSGYVRIFVANESNVEVWFDNLEITYTQSPIVQENHYDPWGLNLVGIETKGNPNDKFQYNGKEKQEEFGLNWMDYGARFYDAQIGRWHSLDPAADMMRRHSPYNYAFDNPMRFIDPDGMYPTDEGQQPGRDTWGNVTFSGSAGLDENGFISGSTKGSKNKNDSNKGSYYKNKETNQVTWIDSQSKELEGYEFLGINYTDPNVMNAVGSHIMNGGGWDAFIQYYQNSHFGEKFFYDAANTYDENSTGFMSVLASTLPSIRQGARISMMTHEWVNTAGFNEQRNQLEHYIGMFVLSSRWGTGEADLIGTSNEIRGLIINDRQSGNIINGLLGRPTNTGGTTAFEWRDLDNNKEGIRRFNAWAKSTPNAANYSTYLREEPERQKIMEGVRRSWKTGLLKK</sequence>
<feature type="domain" description="PKD/Chitinase" evidence="4">
    <location>
        <begin position="1500"/>
        <end position="1587"/>
    </location>
</feature>
<dbReference type="InterPro" id="IPR013320">
    <property type="entry name" value="ConA-like_dom_sf"/>
</dbReference>
<dbReference type="InterPro" id="IPR022409">
    <property type="entry name" value="PKD/Chitinase_dom"/>
</dbReference>
<feature type="domain" description="PKD/Chitinase" evidence="4">
    <location>
        <begin position="948"/>
        <end position="1035"/>
    </location>
</feature>
<keyword evidence="1" id="KW-0732">Signal</keyword>
<keyword evidence="7" id="KW-1185">Reference proteome</keyword>
<keyword evidence="2" id="KW-1015">Disulfide bond</keyword>
<evidence type="ECO:0000256" key="2">
    <source>
        <dbReference type="ARBA" id="ARBA00023157"/>
    </source>
</evidence>
<proteinExistence type="predicted"/>
<dbReference type="Gene3D" id="2.60.120.430">
    <property type="entry name" value="Galactose-binding lectin"/>
    <property type="match status" value="2"/>
</dbReference>
<dbReference type="SMART" id="SM00089">
    <property type="entry name" value="PKD"/>
    <property type="match status" value="2"/>
</dbReference>
<feature type="region of interest" description="Disordered" evidence="3">
    <location>
        <begin position="558"/>
        <end position="582"/>
    </location>
</feature>
<dbReference type="NCBIfam" id="TIGR03696">
    <property type="entry name" value="Rhs_assc_core"/>
    <property type="match status" value="1"/>
</dbReference>
<dbReference type="InterPro" id="IPR045619">
    <property type="entry name" value="DUF6443"/>
</dbReference>
<feature type="region of interest" description="Disordered" evidence="3">
    <location>
        <begin position="2594"/>
        <end position="2613"/>
    </location>
</feature>
<organism evidence="6 7">
    <name type="scientific">Xanthocytophaga flava</name>
    <dbReference type="NCBI Taxonomy" id="3048013"/>
    <lineage>
        <taxon>Bacteria</taxon>
        <taxon>Pseudomonadati</taxon>
        <taxon>Bacteroidota</taxon>
        <taxon>Cytophagia</taxon>
        <taxon>Cytophagales</taxon>
        <taxon>Rhodocytophagaceae</taxon>
        <taxon>Xanthocytophaga</taxon>
    </lineage>
</organism>
<evidence type="ECO:0000259" key="5">
    <source>
        <dbReference type="SMART" id="SM00560"/>
    </source>
</evidence>
<dbReference type="Gene3D" id="2.60.40.10">
    <property type="entry name" value="Immunoglobulins"/>
    <property type="match status" value="3"/>
</dbReference>
<dbReference type="Gene3D" id="2.60.120.200">
    <property type="match status" value="2"/>
</dbReference>
<reference evidence="6 7" key="1">
    <citation type="submission" date="2023-05" db="EMBL/GenBank/DDBJ databases">
        <authorList>
            <person name="Zhang X."/>
        </authorList>
    </citation>
    <scope>NUCLEOTIDE SEQUENCE [LARGE SCALE GENOMIC DNA]</scope>
    <source>
        <strain evidence="6 7">DM2B3-1</strain>
    </source>
</reference>
<dbReference type="InterPro" id="IPR013783">
    <property type="entry name" value="Ig-like_fold"/>
</dbReference>
<evidence type="ECO:0000313" key="6">
    <source>
        <dbReference type="EMBL" id="MDJ1498598.1"/>
    </source>
</evidence>
<accession>A0ABT7CXW0</accession>
<dbReference type="PANTHER" id="PTHR42535">
    <property type="entry name" value="OOKINETE PROTEIN, PUTATIVE-RELATED"/>
    <property type="match status" value="1"/>
</dbReference>
<dbReference type="Pfam" id="PF22352">
    <property type="entry name" value="K319L-like_PKD"/>
    <property type="match status" value="1"/>
</dbReference>
<name>A0ABT7CXW0_9BACT</name>
<comment type="caution">
    <text evidence="6">The sequence shown here is derived from an EMBL/GenBank/DDBJ whole genome shotgun (WGS) entry which is preliminary data.</text>
</comment>
<evidence type="ECO:0000313" key="7">
    <source>
        <dbReference type="Proteomes" id="UP001228581"/>
    </source>
</evidence>
<feature type="region of interest" description="Disordered" evidence="3">
    <location>
        <begin position="2623"/>
        <end position="2645"/>
    </location>
</feature>
<evidence type="ECO:0000259" key="4">
    <source>
        <dbReference type="SMART" id="SM00089"/>
    </source>
</evidence>
<dbReference type="Proteomes" id="UP001228581">
    <property type="component" value="Unassembled WGS sequence"/>
</dbReference>
<dbReference type="SMART" id="SM00560">
    <property type="entry name" value="LamGL"/>
    <property type="match status" value="1"/>
</dbReference>
<gene>
    <name evidence="6" type="ORF">QNI19_37030</name>
</gene>
<dbReference type="InterPro" id="IPR022385">
    <property type="entry name" value="Rhs_assc_core"/>
</dbReference>
<dbReference type="Pfam" id="PF20041">
    <property type="entry name" value="DUF6443"/>
    <property type="match status" value="1"/>
</dbReference>
<dbReference type="Gene3D" id="2.180.10.10">
    <property type="entry name" value="RHS repeat-associated core"/>
    <property type="match status" value="3"/>
</dbReference>
<feature type="region of interest" description="Disordered" evidence="3">
    <location>
        <begin position="595"/>
        <end position="616"/>
    </location>
</feature>
<dbReference type="Pfam" id="PF17957">
    <property type="entry name" value="Big_7"/>
    <property type="match status" value="2"/>
</dbReference>
<evidence type="ECO:0000256" key="1">
    <source>
        <dbReference type="ARBA" id="ARBA00022729"/>
    </source>
</evidence>
<dbReference type="SUPFAM" id="SSF49899">
    <property type="entry name" value="Concanavalin A-like lectins/glucanases"/>
    <property type="match status" value="2"/>
</dbReference>
<dbReference type="SUPFAM" id="SSF49299">
    <property type="entry name" value="PKD domain"/>
    <property type="match status" value="1"/>
</dbReference>
<dbReference type="EMBL" id="JASJOT010000051">
    <property type="protein sequence ID" value="MDJ1498598.1"/>
    <property type="molecule type" value="Genomic_DNA"/>
</dbReference>
<protein>
    <submittedName>
        <fullName evidence="6">Ig-like domain-containing protein</fullName>
    </submittedName>
</protein>
<dbReference type="RefSeq" id="WP_314005126.1">
    <property type="nucleotide sequence ID" value="NZ_JASJOT010000051.1"/>
</dbReference>